<feature type="domain" description="GGDEF" evidence="2">
    <location>
        <begin position="239"/>
        <end position="372"/>
    </location>
</feature>
<evidence type="ECO:0000256" key="1">
    <source>
        <dbReference type="SAM" id="Phobius"/>
    </source>
</evidence>
<feature type="transmembrane region" description="Helical" evidence="1">
    <location>
        <begin position="163"/>
        <end position="181"/>
    </location>
</feature>
<feature type="transmembrane region" description="Helical" evidence="1">
    <location>
        <begin position="125"/>
        <end position="143"/>
    </location>
</feature>
<dbReference type="NCBIfam" id="TIGR00254">
    <property type="entry name" value="GGDEF"/>
    <property type="match status" value="1"/>
</dbReference>
<dbReference type="SMART" id="SM00267">
    <property type="entry name" value="GGDEF"/>
    <property type="match status" value="1"/>
</dbReference>
<dbReference type="RefSeq" id="WP_283407785.1">
    <property type="nucleotide sequence ID" value="NZ_FXUF01000001.1"/>
</dbReference>
<evidence type="ECO:0000313" key="4">
    <source>
        <dbReference type="Proteomes" id="UP001158066"/>
    </source>
</evidence>
<dbReference type="AlphaFoldDB" id="A0AA45WTB0"/>
<dbReference type="Pfam" id="PF00990">
    <property type="entry name" value="GGDEF"/>
    <property type="match status" value="1"/>
</dbReference>
<feature type="transmembrane region" description="Helical" evidence="1">
    <location>
        <begin position="50"/>
        <end position="69"/>
    </location>
</feature>
<dbReference type="PANTHER" id="PTHR45138:SF9">
    <property type="entry name" value="DIGUANYLATE CYCLASE DGCM-RELATED"/>
    <property type="match status" value="1"/>
</dbReference>
<dbReference type="Gene3D" id="3.30.70.270">
    <property type="match status" value="1"/>
</dbReference>
<proteinExistence type="predicted"/>
<dbReference type="GO" id="GO:0052621">
    <property type="term" value="F:diguanylate cyclase activity"/>
    <property type="evidence" value="ECO:0007669"/>
    <property type="project" value="TreeGrafter"/>
</dbReference>
<dbReference type="PANTHER" id="PTHR45138">
    <property type="entry name" value="REGULATORY COMPONENTS OF SENSORY TRANSDUCTION SYSTEM"/>
    <property type="match status" value="1"/>
</dbReference>
<gene>
    <name evidence="3" type="ORF">SAMN06296020_101445</name>
</gene>
<keyword evidence="1" id="KW-1133">Transmembrane helix</keyword>
<evidence type="ECO:0000313" key="3">
    <source>
        <dbReference type="EMBL" id="SMP40985.1"/>
    </source>
</evidence>
<comment type="caution">
    <text evidence="3">The sequence shown here is derived from an EMBL/GenBank/DDBJ whole genome shotgun (WGS) entry which is preliminary data.</text>
</comment>
<protein>
    <submittedName>
        <fullName evidence="3">Diguanylate cyclase (GGDEF) domain-containing protein</fullName>
    </submittedName>
</protein>
<feature type="transmembrane region" description="Helical" evidence="1">
    <location>
        <begin position="76"/>
        <end position="94"/>
    </location>
</feature>
<evidence type="ECO:0000259" key="2">
    <source>
        <dbReference type="PROSITE" id="PS50887"/>
    </source>
</evidence>
<sequence length="381" mass="43764">MKVKIRGLPNNKNLDSRLEQRIFLTLLMIGMLLTFLSGAANLYYRTPVDRVLAPFAMTAIIGGFFWYAVSYGRFRGPIFAASLFACVGLVPYLWMAHGGLFGGFPFFVPYLTVVLMAIHQGVRRWIYLLVLFTTTGWMIYLDLLGSELIKPITDPRVLLYSNLYGLIGSALSVTVLFLIFARSYEEEQQRVLNMADALREANRELEYLSRFDTLTSLPNRRDITEKMEYQLRLSNRNQQPFGLLMVDVDHFKKFNDHFGHQCGDYVLKALAELMLSLKREQDSVARWGGEEFILLLPDTDLKGTMVMAERLRSAVENHSFNDGVNRHQLTITVGATVFDLLSDQIDHTIRKADTALYWGKEQGRNRCYAYTTRMIEMKELL</sequence>
<dbReference type="GO" id="GO:0043709">
    <property type="term" value="P:cell adhesion involved in single-species biofilm formation"/>
    <property type="evidence" value="ECO:0007669"/>
    <property type="project" value="TreeGrafter"/>
</dbReference>
<dbReference type="FunFam" id="3.30.70.270:FF:000001">
    <property type="entry name" value="Diguanylate cyclase domain protein"/>
    <property type="match status" value="1"/>
</dbReference>
<dbReference type="InterPro" id="IPR000160">
    <property type="entry name" value="GGDEF_dom"/>
</dbReference>
<feature type="transmembrane region" description="Helical" evidence="1">
    <location>
        <begin position="21"/>
        <end position="44"/>
    </location>
</feature>
<dbReference type="GO" id="GO:1902201">
    <property type="term" value="P:negative regulation of bacterial-type flagellum-dependent cell motility"/>
    <property type="evidence" value="ECO:0007669"/>
    <property type="project" value="TreeGrafter"/>
</dbReference>
<keyword evidence="4" id="KW-1185">Reference proteome</keyword>
<keyword evidence="1" id="KW-0472">Membrane</keyword>
<accession>A0AA45WTB0</accession>
<dbReference type="InterPro" id="IPR043128">
    <property type="entry name" value="Rev_trsase/Diguanyl_cyclase"/>
</dbReference>
<organism evidence="3 4">
    <name type="scientific">Anoxynatronum buryatiense</name>
    <dbReference type="NCBI Taxonomy" id="489973"/>
    <lineage>
        <taxon>Bacteria</taxon>
        <taxon>Bacillati</taxon>
        <taxon>Bacillota</taxon>
        <taxon>Clostridia</taxon>
        <taxon>Eubacteriales</taxon>
        <taxon>Clostridiaceae</taxon>
        <taxon>Anoxynatronum</taxon>
    </lineage>
</organism>
<dbReference type="EMBL" id="FXUF01000001">
    <property type="protein sequence ID" value="SMP40985.1"/>
    <property type="molecule type" value="Genomic_DNA"/>
</dbReference>
<name>A0AA45WTB0_9CLOT</name>
<reference evidence="3" key="1">
    <citation type="submission" date="2017-05" db="EMBL/GenBank/DDBJ databases">
        <authorList>
            <person name="Varghese N."/>
            <person name="Submissions S."/>
        </authorList>
    </citation>
    <scope>NUCLEOTIDE SEQUENCE</scope>
    <source>
        <strain evidence="3">Su22</strain>
    </source>
</reference>
<dbReference type="CDD" id="cd01949">
    <property type="entry name" value="GGDEF"/>
    <property type="match status" value="1"/>
</dbReference>
<dbReference type="Proteomes" id="UP001158066">
    <property type="component" value="Unassembled WGS sequence"/>
</dbReference>
<dbReference type="InterPro" id="IPR029787">
    <property type="entry name" value="Nucleotide_cyclase"/>
</dbReference>
<dbReference type="GO" id="GO:0005886">
    <property type="term" value="C:plasma membrane"/>
    <property type="evidence" value="ECO:0007669"/>
    <property type="project" value="TreeGrafter"/>
</dbReference>
<dbReference type="InterPro" id="IPR050469">
    <property type="entry name" value="Diguanylate_Cyclase"/>
</dbReference>
<dbReference type="SUPFAM" id="SSF55073">
    <property type="entry name" value="Nucleotide cyclase"/>
    <property type="match status" value="1"/>
</dbReference>
<keyword evidence="1" id="KW-0812">Transmembrane</keyword>
<dbReference type="PROSITE" id="PS50887">
    <property type="entry name" value="GGDEF"/>
    <property type="match status" value="1"/>
</dbReference>
<feature type="transmembrane region" description="Helical" evidence="1">
    <location>
        <begin position="100"/>
        <end position="118"/>
    </location>
</feature>